<dbReference type="EMBL" id="JAWDGP010000342">
    <property type="protein sequence ID" value="KAK3801294.1"/>
    <property type="molecule type" value="Genomic_DNA"/>
</dbReference>
<keyword evidence="2" id="KW-1185">Reference proteome</keyword>
<sequence length="155" mass="17587">MNNFSLTIDNNQSQTNVEQRDHCPLCHPAFRIERLSTPIMLAPYLHNRNKHFLREPYRLLAPLSPPPPPFLPHNPIPLSSATNRRSPVSRVHHYPQTNPLISRGEIFSALFPGLAPELVIHYSTLPALMMDSLLQTRQESREIAISTLPGRPSCD</sequence>
<protein>
    <submittedName>
        <fullName evidence="1">Uncharacterized protein</fullName>
    </submittedName>
</protein>
<dbReference type="AlphaFoldDB" id="A0AAE1B7L2"/>
<name>A0AAE1B7L2_9GAST</name>
<proteinExistence type="predicted"/>
<accession>A0AAE1B7L2</accession>
<gene>
    <name evidence="1" type="ORF">RRG08_067097</name>
</gene>
<reference evidence="1" key="1">
    <citation type="journal article" date="2023" name="G3 (Bethesda)">
        <title>A reference genome for the long-term kleptoplast-retaining sea slug Elysia crispata morphotype clarki.</title>
        <authorList>
            <person name="Eastman K.E."/>
            <person name="Pendleton A.L."/>
            <person name="Shaikh M.A."/>
            <person name="Suttiyut T."/>
            <person name="Ogas R."/>
            <person name="Tomko P."/>
            <person name="Gavelis G."/>
            <person name="Widhalm J.R."/>
            <person name="Wisecaver J.H."/>
        </authorList>
    </citation>
    <scope>NUCLEOTIDE SEQUENCE</scope>
    <source>
        <strain evidence="1">ECLA1</strain>
    </source>
</reference>
<evidence type="ECO:0000313" key="2">
    <source>
        <dbReference type="Proteomes" id="UP001283361"/>
    </source>
</evidence>
<dbReference type="Proteomes" id="UP001283361">
    <property type="component" value="Unassembled WGS sequence"/>
</dbReference>
<comment type="caution">
    <text evidence="1">The sequence shown here is derived from an EMBL/GenBank/DDBJ whole genome shotgun (WGS) entry which is preliminary data.</text>
</comment>
<organism evidence="1 2">
    <name type="scientific">Elysia crispata</name>
    <name type="common">lettuce slug</name>
    <dbReference type="NCBI Taxonomy" id="231223"/>
    <lineage>
        <taxon>Eukaryota</taxon>
        <taxon>Metazoa</taxon>
        <taxon>Spiralia</taxon>
        <taxon>Lophotrochozoa</taxon>
        <taxon>Mollusca</taxon>
        <taxon>Gastropoda</taxon>
        <taxon>Heterobranchia</taxon>
        <taxon>Euthyneura</taxon>
        <taxon>Panpulmonata</taxon>
        <taxon>Sacoglossa</taxon>
        <taxon>Placobranchoidea</taxon>
        <taxon>Plakobranchidae</taxon>
        <taxon>Elysia</taxon>
    </lineage>
</organism>
<evidence type="ECO:0000313" key="1">
    <source>
        <dbReference type="EMBL" id="KAK3801294.1"/>
    </source>
</evidence>